<keyword evidence="7" id="KW-1185">Reference proteome</keyword>
<evidence type="ECO:0000256" key="2">
    <source>
        <dbReference type="ARBA" id="ARBA00022771"/>
    </source>
</evidence>
<dbReference type="AlphaFoldDB" id="A0A1X0P408"/>
<organism evidence="6 7">
    <name type="scientific">Trypanosoma theileri</name>
    <dbReference type="NCBI Taxonomy" id="67003"/>
    <lineage>
        <taxon>Eukaryota</taxon>
        <taxon>Discoba</taxon>
        <taxon>Euglenozoa</taxon>
        <taxon>Kinetoplastea</taxon>
        <taxon>Metakinetoplastina</taxon>
        <taxon>Trypanosomatida</taxon>
        <taxon>Trypanosomatidae</taxon>
        <taxon>Trypanosoma</taxon>
    </lineage>
</organism>
<evidence type="ECO:0000313" key="7">
    <source>
        <dbReference type="Proteomes" id="UP000192257"/>
    </source>
</evidence>
<evidence type="ECO:0000259" key="5">
    <source>
        <dbReference type="PROSITE" id="PS50865"/>
    </source>
</evidence>
<dbReference type="STRING" id="67003.A0A1X0P408"/>
<dbReference type="Pfam" id="PF01753">
    <property type="entry name" value="zf-MYND"/>
    <property type="match status" value="1"/>
</dbReference>
<reference evidence="6 7" key="1">
    <citation type="submission" date="2017-03" db="EMBL/GenBank/DDBJ databases">
        <title>An alternative strategy for trypanosome survival in the mammalian bloodstream revealed through genome and transcriptome analysis of the ubiquitous bovine parasite Trypanosoma (Megatrypanum) theileri.</title>
        <authorList>
            <person name="Kelly S."/>
            <person name="Ivens A."/>
            <person name="Mott A."/>
            <person name="O'Neill E."/>
            <person name="Emms D."/>
            <person name="Macleod O."/>
            <person name="Voorheis P."/>
            <person name="Matthews J."/>
            <person name="Matthews K."/>
            <person name="Carrington M."/>
        </authorList>
    </citation>
    <scope>NUCLEOTIDE SEQUENCE [LARGE SCALE GENOMIC DNA]</scope>
    <source>
        <strain evidence="6">Edinburgh</strain>
    </source>
</reference>
<keyword evidence="2 4" id="KW-0863">Zinc-finger</keyword>
<evidence type="ECO:0000313" key="6">
    <source>
        <dbReference type="EMBL" id="ORC91571.1"/>
    </source>
</evidence>
<gene>
    <name evidence="6" type="ORF">TM35_000051670</name>
</gene>
<comment type="caution">
    <text evidence="6">The sequence shown here is derived from an EMBL/GenBank/DDBJ whole genome shotgun (WGS) entry which is preliminary data.</text>
</comment>
<proteinExistence type="predicted"/>
<dbReference type="PROSITE" id="PS50865">
    <property type="entry name" value="ZF_MYND_2"/>
    <property type="match status" value="1"/>
</dbReference>
<dbReference type="Proteomes" id="UP000192257">
    <property type="component" value="Unassembled WGS sequence"/>
</dbReference>
<sequence>MALVEGFLSHGEPCDSVNQLGSKLDTRYEQWSLLVLLQRQWSRNKRLNELYAPVFHMLFASSASGTDSGSDFTTREDEVPWQLLFYEVKHNCKEVLWESRGAELIKDIFKTVPTGLRPLNFSVHCVTIGDTHERLGLFSERAFSLYKERVESVLIPLGLQQFSVQRRHVDLHSHSKGLLTESTGPLPAFVDSAVNWIRNRSPEAVDVSAPSQEGNESILALLPHLNKLLFTTEFAELDDIKLESITADEKGKESVLSQLERVRFEAMKEMKKRVGRITSFSLNLPTISGETPKQWYVLLIQKLLLEKQEISLENLDPGPLRPQPIGAELHLMQDAGEVLYLQSRLCDEKFFDTTFDDMLHENGEVFAQLTPLEGISFQDIDNYFSFLEKDELKEFVKTIPTEPICEGSSTGYTFPKVVFRRPTESIVKDTAISTPHVEVVESILNTSDEWEAVREAFVFLSDNITPVNKDGVCGYTLAKDIAPVPSPTHNDECTWCGRRRDKLLRCGACRVNMYCGKKHQMMDWKAGHKKKCGLWRKAREDYEQRVVPLLQSNGTTLPSTPYTSAVTTLLQFIDSWRSKESGQISPIIHILGIGKDVEIFLIELSNCALKLRGEWKQLRLLICSDAFSDEEQNAVYAISDTGVCTRTMPTSALGDVWHKQSGKVVEDAALLVRLYNTKYHIFIDSSLSQGSVANTIGIPSHGNNDRGFAPTAIISLGTFLGSGMTYFSAAAEIIADYFVGVIPVMCTEPTFVSAYNTLDAILARVKSSSTITTDRKNKLLTKYGNIDDFIQLNSSAFCSVPLDTVDVTADVPLATRQMMCLTPHANLYYFIIPVEV</sequence>
<evidence type="ECO:0000256" key="4">
    <source>
        <dbReference type="PROSITE-ProRule" id="PRU00134"/>
    </source>
</evidence>
<dbReference type="VEuPathDB" id="TriTrypDB:TM35_000051670"/>
<dbReference type="RefSeq" id="XP_028885637.1">
    <property type="nucleotide sequence ID" value="XM_029022822.1"/>
</dbReference>
<evidence type="ECO:0000256" key="1">
    <source>
        <dbReference type="ARBA" id="ARBA00022723"/>
    </source>
</evidence>
<dbReference type="OrthoDB" id="5952526at2759"/>
<dbReference type="Gene3D" id="6.10.140.2220">
    <property type="match status" value="1"/>
</dbReference>
<protein>
    <recommendedName>
        <fullName evidence="5">MYND-type domain-containing protein</fullName>
    </recommendedName>
</protein>
<dbReference type="GeneID" id="39982602"/>
<keyword evidence="3" id="KW-0862">Zinc</keyword>
<dbReference type="InterPro" id="IPR002893">
    <property type="entry name" value="Znf_MYND"/>
</dbReference>
<dbReference type="SUPFAM" id="SSF144232">
    <property type="entry name" value="HIT/MYND zinc finger-like"/>
    <property type="match status" value="1"/>
</dbReference>
<accession>A0A1X0P408</accession>
<name>A0A1X0P408_9TRYP</name>
<dbReference type="EMBL" id="NBCO01000005">
    <property type="protein sequence ID" value="ORC91571.1"/>
    <property type="molecule type" value="Genomic_DNA"/>
</dbReference>
<keyword evidence="1" id="KW-0479">Metal-binding</keyword>
<evidence type="ECO:0000256" key="3">
    <source>
        <dbReference type="ARBA" id="ARBA00022833"/>
    </source>
</evidence>
<feature type="domain" description="MYND-type" evidence="5">
    <location>
        <begin position="493"/>
        <end position="532"/>
    </location>
</feature>
<dbReference type="GO" id="GO:0008270">
    <property type="term" value="F:zinc ion binding"/>
    <property type="evidence" value="ECO:0007669"/>
    <property type="project" value="UniProtKB-KW"/>
</dbReference>